<keyword evidence="1" id="KW-0560">Oxidoreductase</keyword>
<comment type="similarity">
    <text evidence="3">Belongs to the Fre/LuxG FAD/NAD(P) flavoprotein oxidoreductase family.</text>
</comment>
<evidence type="ECO:0000313" key="5">
    <source>
        <dbReference type="EMBL" id="NQV65596.1"/>
    </source>
</evidence>
<evidence type="ECO:0000259" key="4">
    <source>
        <dbReference type="PROSITE" id="PS51384"/>
    </source>
</evidence>
<dbReference type="GO" id="GO:0016491">
    <property type="term" value="F:oxidoreductase activity"/>
    <property type="evidence" value="ECO:0007669"/>
    <property type="project" value="UniProtKB-KW"/>
</dbReference>
<dbReference type="PRINTS" id="PR00410">
    <property type="entry name" value="PHEHYDRXLASE"/>
</dbReference>
<organism evidence="5 6">
    <name type="scientific">SAR86 cluster bacterium</name>
    <dbReference type="NCBI Taxonomy" id="2030880"/>
    <lineage>
        <taxon>Bacteria</taxon>
        <taxon>Pseudomonadati</taxon>
        <taxon>Pseudomonadota</taxon>
        <taxon>Gammaproteobacteria</taxon>
        <taxon>SAR86 cluster</taxon>
    </lineage>
</organism>
<dbReference type="PANTHER" id="PTHR47354">
    <property type="entry name" value="NADH OXIDOREDUCTASE HCR"/>
    <property type="match status" value="1"/>
</dbReference>
<proteinExistence type="inferred from homology"/>
<dbReference type="SUPFAM" id="SSF63380">
    <property type="entry name" value="Riboflavin synthase domain-like"/>
    <property type="match status" value="1"/>
</dbReference>
<protein>
    <submittedName>
        <fullName evidence="5">NAD(P)H-flavin reductase</fullName>
    </submittedName>
</protein>
<dbReference type="Gene3D" id="3.40.50.80">
    <property type="entry name" value="Nucleotide-binding domain of ferredoxin-NADP reductase (FNR) module"/>
    <property type="match status" value="1"/>
</dbReference>
<dbReference type="InterPro" id="IPR017938">
    <property type="entry name" value="Riboflavin_synthase-like_b-brl"/>
</dbReference>
<reference evidence="5" key="1">
    <citation type="submission" date="2020-05" db="EMBL/GenBank/DDBJ databases">
        <title>Sulfur intermediates as new biogeochemical hubs in an aquatic model microbial ecosystem.</title>
        <authorList>
            <person name="Vigneron A."/>
        </authorList>
    </citation>
    <scope>NUCLEOTIDE SEQUENCE</scope>
    <source>
        <strain evidence="5">Bin.250</strain>
    </source>
</reference>
<name>A0A973AAB7_9GAMM</name>
<dbReference type="InterPro" id="IPR050415">
    <property type="entry name" value="MRET"/>
</dbReference>
<dbReference type="CDD" id="cd06189">
    <property type="entry name" value="flavin_oxioreductase"/>
    <property type="match status" value="1"/>
</dbReference>
<evidence type="ECO:0000313" key="6">
    <source>
        <dbReference type="Proteomes" id="UP000754644"/>
    </source>
</evidence>
<dbReference type="Gene3D" id="2.40.30.10">
    <property type="entry name" value="Translation factors"/>
    <property type="match status" value="1"/>
</dbReference>
<dbReference type="InterPro" id="IPR001433">
    <property type="entry name" value="OxRdtase_FAD/NAD-bd"/>
</dbReference>
<dbReference type="GO" id="GO:0008218">
    <property type="term" value="P:bioluminescence"/>
    <property type="evidence" value="ECO:0007669"/>
    <property type="project" value="UniProtKB-KW"/>
</dbReference>
<dbReference type="Pfam" id="PF00970">
    <property type="entry name" value="FAD_binding_6"/>
    <property type="match status" value="1"/>
</dbReference>
<gene>
    <name evidence="5" type="ORF">HQ497_09545</name>
</gene>
<dbReference type="PROSITE" id="PS51384">
    <property type="entry name" value="FAD_FR"/>
    <property type="match status" value="1"/>
</dbReference>
<dbReference type="InterPro" id="IPR017927">
    <property type="entry name" value="FAD-bd_FR_type"/>
</dbReference>
<feature type="domain" description="FAD-binding FR-type" evidence="4">
    <location>
        <begin position="1"/>
        <end position="100"/>
    </location>
</feature>
<comment type="caution">
    <text evidence="5">The sequence shown here is derived from an EMBL/GenBank/DDBJ whole genome shotgun (WGS) entry which is preliminary data.</text>
</comment>
<dbReference type="PANTHER" id="PTHR47354:SF7">
    <property type="entry name" value="NAD(P)H-FLAVIN REDUCTASE"/>
    <property type="match status" value="1"/>
</dbReference>
<dbReference type="Proteomes" id="UP000754644">
    <property type="component" value="Unassembled WGS sequence"/>
</dbReference>
<dbReference type="AlphaFoldDB" id="A0A973AAB7"/>
<dbReference type="Pfam" id="PF00175">
    <property type="entry name" value="NAD_binding_1"/>
    <property type="match status" value="1"/>
</dbReference>
<dbReference type="InterPro" id="IPR039261">
    <property type="entry name" value="FNR_nucleotide-bd"/>
</dbReference>
<dbReference type="EMBL" id="JABMOJ010000355">
    <property type="protein sequence ID" value="NQV65596.1"/>
    <property type="molecule type" value="Genomic_DNA"/>
</dbReference>
<dbReference type="SUPFAM" id="SSF52343">
    <property type="entry name" value="Ferredoxin reductase-like, C-terminal NADP-linked domain"/>
    <property type="match status" value="1"/>
</dbReference>
<sequence>MKRLSCKIRSIDRYNANTRRVVLEIPVGETISFKAGQYLDIILSGKHCPFSIASSPDIKDTIELHIRPTPGSDDSVAIEKLLDLAASVEIEIPKGDCFVDAPVGKNLILIGASTGITQMKSIIEFLLPRKPEQPIWLYWGVLSAADLYLTQLCLSWEREFKHFTFVPVVSEPDQSPEWSGRTGLLPDAVVQDFSRLDDTIVYVSGSPGMVYATYDRFIQHGMSADDMFSDVFSYAPRTKK</sequence>
<evidence type="ECO:0000256" key="1">
    <source>
        <dbReference type="ARBA" id="ARBA00023002"/>
    </source>
</evidence>
<evidence type="ECO:0000256" key="2">
    <source>
        <dbReference type="ARBA" id="ARBA00023223"/>
    </source>
</evidence>
<keyword evidence="2" id="KW-0455">Luminescence</keyword>
<accession>A0A973AAB7</accession>
<evidence type="ECO:0000256" key="3">
    <source>
        <dbReference type="ARBA" id="ARBA00038177"/>
    </source>
</evidence>
<dbReference type="InterPro" id="IPR008333">
    <property type="entry name" value="Cbr1-like_FAD-bd_dom"/>
</dbReference>